<dbReference type="AlphaFoldDB" id="W3XDC3"/>
<dbReference type="Gene3D" id="3.30.920.50">
    <property type="entry name" value="Beta-1,3-glucanase, C-terminal domain"/>
    <property type="match status" value="1"/>
</dbReference>
<dbReference type="Gene3D" id="2.60.110.10">
    <property type="entry name" value="Thaumatin"/>
    <property type="match status" value="1"/>
</dbReference>
<dbReference type="InterPro" id="IPR042517">
    <property type="entry name" value="Glyco_hydro_64_N_2"/>
</dbReference>
<organism evidence="3 4">
    <name type="scientific">Pestalotiopsis fici (strain W106-1 / CGMCC3.15140)</name>
    <dbReference type="NCBI Taxonomy" id="1229662"/>
    <lineage>
        <taxon>Eukaryota</taxon>
        <taxon>Fungi</taxon>
        <taxon>Dikarya</taxon>
        <taxon>Ascomycota</taxon>
        <taxon>Pezizomycotina</taxon>
        <taxon>Sordariomycetes</taxon>
        <taxon>Xylariomycetidae</taxon>
        <taxon>Amphisphaeriales</taxon>
        <taxon>Sporocadaceae</taxon>
        <taxon>Pestalotiopsis</taxon>
    </lineage>
</organism>
<dbReference type="PROSITE" id="PS52006">
    <property type="entry name" value="GH64"/>
    <property type="match status" value="1"/>
</dbReference>
<evidence type="ECO:0000256" key="1">
    <source>
        <dbReference type="SAM" id="MobiDB-lite"/>
    </source>
</evidence>
<dbReference type="PANTHER" id="PTHR38165:SF1">
    <property type="entry name" value="GLUCANASE B"/>
    <property type="match status" value="1"/>
</dbReference>
<dbReference type="PANTHER" id="PTHR38165">
    <property type="match status" value="1"/>
</dbReference>
<dbReference type="InParanoid" id="W3XDC3"/>
<dbReference type="OrthoDB" id="5290283at2759"/>
<evidence type="ECO:0000313" key="4">
    <source>
        <dbReference type="Proteomes" id="UP000030651"/>
    </source>
</evidence>
<dbReference type="Proteomes" id="UP000030651">
    <property type="component" value="Unassembled WGS sequence"/>
</dbReference>
<dbReference type="eggNOG" id="ENOG502R3TN">
    <property type="taxonomic scope" value="Eukaryota"/>
</dbReference>
<proteinExistence type="predicted"/>
<feature type="domain" description="GH64" evidence="2">
    <location>
        <begin position="1"/>
        <end position="375"/>
    </location>
</feature>
<dbReference type="KEGG" id="pfy:PFICI_05890"/>
<keyword evidence="4" id="KW-1185">Reference proteome</keyword>
<gene>
    <name evidence="3" type="ORF">PFICI_05890</name>
</gene>
<feature type="compositionally biased region" description="Low complexity" evidence="1">
    <location>
        <begin position="380"/>
        <end position="402"/>
    </location>
</feature>
<feature type="region of interest" description="Disordered" evidence="1">
    <location>
        <begin position="380"/>
        <end position="420"/>
    </location>
</feature>
<dbReference type="Pfam" id="PF16483">
    <property type="entry name" value="Glyco_hydro_64"/>
    <property type="match status" value="1"/>
</dbReference>
<dbReference type="OMA" id="FCEFTWN"/>
<evidence type="ECO:0000313" key="3">
    <source>
        <dbReference type="EMBL" id="ETS84014.1"/>
    </source>
</evidence>
<name>W3XDC3_PESFW</name>
<dbReference type="RefSeq" id="XP_007832662.1">
    <property type="nucleotide sequence ID" value="XM_007834471.1"/>
</dbReference>
<dbReference type="EMBL" id="KI912111">
    <property type="protein sequence ID" value="ETS84014.1"/>
    <property type="molecule type" value="Genomic_DNA"/>
</dbReference>
<sequence length="440" mass="46774">MTNSTVQIALKNNTTSSNAFAYITGLDLNQNNVPLLIQADGQTVYNPVSPSATLQPLAVDCAISLGAPGSTTTVTIPRIAGGRIWFCLNGKLTFLVNPGPALVEPSVTNPSDPNYNLFWGFCEFTFNEYQLFVNISYVDFVSLPIALNLLNESGAVQSVTGLASGGLDAVCTKLIAQDNSDHAGWSQLIVKAPGGSNLRALSPNSGIVMNNSLFNGYYQSYVDSVWQKYSSETLTVNTQAQWGNVTGKVVSGNLTFDGVGSFAQPSSADIFSCSTGPFGNYQDNVAEMGAIGARLAAAFNRSTLLINSQQPEGEQVSNYYQNAITNHYSRICHETNTDLRGYAFPYDDVGPSSGGDQSGSVFDGAPSLLTVTLGGVSSTASTSNSAAAATNEQQKVVQKEQPQAPPAPTPSAGTRERRRSAFDGFRKWQSLLKQKFANAK</sequence>
<reference evidence="4" key="1">
    <citation type="journal article" date="2015" name="BMC Genomics">
        <title>Genomic and transcriptomic analysis of the endophytic fungus Pestalotiopsis fici reveals its lifestyle and high potential for synthesis of natural products.</title>
        <authorList>
            <person name="Wang X."/>
            <person name="Zhang X."/>
            <person name="Liu L."/>
            <person name="Xiang M."/>
            <person name="Wang W."/>
            <person name="Sun X."/>
            <person name="Che Y."/>
            <person name="Guo L."/>
            <person name="Liu G."/>
            <person name="Guo L."/>
            <person name="Wang C."/>
            <person name="Yin W.B."/>
            <person name="Stadler M."/>
            <person name="Zhang X."/>
            <person name="Liu X."/>
        </authorList>
    </citation>
    <scope>NUCLEOTIDE SEQUENCE [LARGE SCALE GENOMIC DNA]</scope>
    <source>
        <strain evidence="4">W106-1 / CGMCC3.15140</strain>
    </source>
</reference>
<accession>W3XDC3</accession>
<dbReference type="InterPro" id="IPR032477">
    <property type="entry name" value="Glyco_hydro_64"/>
</dbReference>
<evidence type="ECO:0000259" key="2">
    <source>
        <dbReference type="PROSITE" id="PS52006"/>
    </source>
</evidence>
<dbReference type="InterPro" id="IPR037398">
    <property type="entry name" value="Glyco_hydro_64_fam"/>
</dbReference>
<dbReference type="InterPro" id="IPR037176">
    <property type="entry name" value="Osmotin/thaumatin-like_sf"/>
</dbReference>
<dbReference type="HOGENOM" id="CLU_032886_2_0_1"/>
<dbReference type="GeneID" id="19270903"/>
<dbReference type="CDD" id="cd09220">
    <property type="entry name" value="GH64-GluB-like"/>
    <property type="match status" value="1"/>
</dbReference>
<protein>
    <recommendedName>
        <fullName evidence="2">GH64 domain-containing protein</fullName>
    </recommendedName>
</protein>